<feature type="transmembrane region" description="Helical" evidence="12">
    <location>
        <begin position="20"/>
        <end position="40"/>
    </location>
</feature>
<evidence type="ECO:0000256" key="9">
    <source>
        <dbReference type="ARBA" id="ARBA00023136"/>
    </source>
</evidence>
<evidence type="ECO:0008006" key="15">
    <source>
        <dbReference type="Google" id="ProtNLM"/>
    </source>
</evidence>
<keyword evidence="9 12" id="KW-0472">Membrane</keyword>
<keyword evidence="5 12" id="KW-0812">Transmembrane</keyword>
<dbReference type="GO" id="GO:0005886">
    <property type="term" value="C:plasma membrane"/>
    <property type="evidence" value="ECO:0007669"/>
    <property type="project" value="UniProtKB-SubCell"/>
</dbReference>
<keyword evidence="4" id="KW-1003">Cell membrane</keyword>
<evidence type="ECO:0000256" key="3">
    <source>
        <dbReference type="ARBA" id="ARBA00022448"/>
    </source>
</evidence>
<sequence length="284" mass="30941">MAVVAFMGHYYGHGFHLNWWMAAMPVSVVITSTALVPLLYKLRVASIFQYLRMRFDNKVGVTACIVYFVFSQTLGAVSIYSAAIGVSTMFPVPLLYSNIAIGLAGTIYTALGGLRGVVWADCVQATVMLASPIVITGKIIYDSGSASPPLRPLNDFNFTNYMLRTNLDLASDENVWSSLVGGLPFSLVRTGFDQMAVQRFIAARTLRQAKWISVGGPAGFALFQILVGLGSVSLIYWYRDCDPLLAGAITTQDEIVPYFIRERLSDVTLLRGLLLAGLLGASTR</sequence>
<dbReference type="InterPro" id="IPR038377">
    <property type="entry name" value="Na/Glc_symporter_sf"/>
</dbReference>
<keyword evidence="8" id="KW-0406">Ion transport</keyword>
<evidence type="ECO:0000256" key="8">
    <source>
        <dbReference type="ARBA" id="ARBA00023065"/>
    </source>
</evidence>
<dbReference type="PANTHER" id="PTHR42985">
    <property type="entry name" value="SODIUM-COUPLED MONOCARBOXYLATE TRANSPORTER"/>
    <property type="match status" value="1"/>
</dbReference>
<dbReference type="EMBL" id="JARKHS020025895">
    <property type="protein sequence ID" value="KAK8766893.1"/>
    <property type="molecule type" value="Genomic_DNA"/>
</dbReference>
<reference evidence="13 14" key="1">
    <citation type="journal article" date="2023" name="Arcadia Sci">
        <title>De novo assembly of a long-read Amblyomma americanum tick genome.</title>
        <authorList>
            <person name="Chou S."/>
            <person name="Poskanzer K.E."/>
            <person name="Rollins M."/>
            <person name="Thuy-Boun P.S."/>
        </authorList>
    </citation>
    <scope>NUCLEOTIDE SEQUENCE [LARGE SCALE GENOMIC DNA]</scope>
    <source>
        <strain evidence="13">F_SG_1</strain>
        <tissue evidence="13">Salivary glands</tissue>
    </source>
</reference>
<dbReference type="GO" id="GO:0006814">
    <property type="term" value="P:sodium ion transport"/>
    <property type="evidence" value="ECO:0007669"/>
    <property type="project" value="UniProtKB-KW"/>
</dbReference>
<feature type="transmembrane region" description="Helical" evidence="12">
    <location>
        <begin position="212"/>
        <end position="238"/>
    </location>
</feature>
<name>A0AAQ4DWQ3_AMBAM</name>
<dbReference type="AlphaFoldDB" id="A0AAQ4DWQ3"/>
<keyword evidence="7" id="KW-0915">Sodium</keyword>
<evidence type="ECO:0000256" key="5">
    <source>
        <dbReference type="ARBA" id="ARBA00022692"/>
    </source>
</evidence>
<evidence type="ECO:0000256" key="10">
    <source>
        <dbReference type="ARBA" id="ARBA00023201"/>
    </source>
</evidence>
<protein>
    <recommendedName>
        <fullName evidence="15">Sodium-dependent multivitamin transporter</fullName>
    </recommendedName>
</protein>
<dbReference type="Gene3D" id="1.20.1730.10">
    <property type="entry name" value="Sodium/glucose cotransporter"/>
    <property type="match status" value="1"/>
</dbReference>
<keyword evidence="10" id="KW-0739">Sodium transport</keyword>
<proteinExistence type="inferred from homology"/>
<accession>A0AAQ4DWQ3</accession>
<evidence type="ECO:0000313" key="13">
    <source>
        <dbReference type="EMBL" id="KAK8766893.1"/>
    </source>
</evidence>
<feature type="transmembrane region" description="Helical" evidence="12">
    <location>
        <begin position="61"/>
        <end position="82"/>
    </location>
</feature>
<dbReference type="InterPro" id="IPR051163">
    <property type="entry name" value="Sodium:Solute_Symporter_SSF"/>
</dbReference>
<evidence type="ECO:0000256" key="12">
    <source>
        <dbReference type="SAM" id="Phobius"/>
    </source>
</evidence>
<evidence type="ECO:0000256" key="6">
    <source>
        <dbReference type="ARBA" id="ARBA00022989"/>
    </source>
</evidence>
<evidence type="ECO:0000256" key="2">
    <source>
        <dbReference type="ARBA" id="ARBA00006434"/>
    </source>
</evidence>
<dbReference type="PANTHER" id="PTHR42985:SF40">
    <property type="entry name" value="LD47995P-RELATED"/>
    <property type="match status" value="1"/>
</dbReference>
<keyword evidence="14" id="KW-1185">Reference proteome</keyword>
<dbReference type="Pfam" id="PF00474">
    <property type="entry name" value="SSF"/>
    <property type="match status" value="1"/>
</dbReference>
<comment type="similarity">
    <text evidence="2 11">Belongs to the sodium:solute symporter (SSF) (TC 2.A.21) family.</text>
</comment>
<gene>
    <name evidence="13" type="ORF">V5799_006331</name>
</gene>
<keyword evidence="3" id="KW-0813">Transport</keyword>
<evidence type="ECO:0000256" key="4">
    <source>
        <dbReference type="ARBA" id="ARBA00022475"/>
    </source>
</evidence>
<dbReference type="GO" id="GO:0015293">
    <property type="term" value="F:symporter activity"/>
    <property type="evidence" value="ECO:0007669"/>
    <property type="project" value="TreeGrafter"/>
</dbReference>
<comment type="caution">
    <text evidence="13">The sequence shown here is derived from an EMBL/GenBank/DDBJ whole genome shotgun (WGS) entry which is preliminary data.</text>
</comment>
<organism evidence="13 14">
    <name type="scientific">Amblyomma americanum</name>
    <name type="common">Lone star tick</name>
    <dbReference type="NCBI Taxonomy" id="6943"/>
    <lineage>
        <taxon>Eukaryota</taxon>
        <taxon>Metazoa</taxon>
        <taxon>Ecdysozoa</taxon>
        <taxon>Arthropoda</taxon>
        <taxon>Chelicerata</taxon>
        <taxon>Arachnida</taxon>
        <taxon>Acari</taxon>
        <taxon>Parasitiformes</taxon>
        <taxon>Ixodida</taxon>
        <taxon>Ixodoidea</taxon>
        <taxon>Ixodidae</taxon>
        <taxon>Amblyomminae</taxon>
        <taxon>Amblyomma</taxon>
    </lineage>
</organism>
<feature type="transmembrane region" description="Helical" evidence="12">
    <location>
        <begin position="94"/>
        <end position="111"/>
    </location>
</feature>
<dbReference type="InterPro" id="IPR001734">
    <property type="entry name" value="Na/solute_symporter"/>
</dbReference>
<evidence type="ECO:0000256" key="11">
    <source>
        <dbReference type="RuleBase" id="RU362091"/>
    </source>
</evidence>
<evidence type="ECO:0000256" key="7">
    <source>
        <dbReference type="ARBA" id="ARBA00023053"/>
    </source>
</evidence>
<dbReference type="PROSITE" id="PS50283">
    <property type="entry name" value="NA_SOLUT_SYMP_3"/>
    <property type="match status" value="1"/>
</dbReference>
<keyword evidence="6 12" id="KW-1133">Transmembrane helix</keyword>
<evidence type="ECO:0000256" key="1">
    <source>
        <dbReference type="ARBA" id="ARBA00004651"/>
    </source>
</evidence>
<comment type="subcellular location">
    <subcellularLocation>
        <location evidence="1">Cell membrane</location>
        <topology evidence="1">Multi-pass membrane protein</topology>
    </subcellularLocation>
</comment>
<evidence type="ECO:0000313" key="14">
    <source>
        <dbReference type="Proteomes" id="UP001321473"/>
    </source>
</evidence>
<dbReference type="Proteomes" id="UP001321473">
    <property type="component" value="Unassembled WGS sequence"/>
</dbReference>